<sequence>MTDKRSSLQIVTFLAGALLCLTSGAGLAETNGSGSLLDQAENQRTIHTDFPSISVIAAEPNPHQPDIEISAQTYKSRWDQVGGSFTTGWVPNNSQPVCYSSAQCNCNGQDLCGTFYSGQINYWWPRGCHKPPMKIQCSSVPD</sequence>
<accession>A0ABT3ZBX5</accession>
<reference evidence="2" key="1">
    <citation type="submission" date="2022-10" db="EMBL/GenBank/DDBJ databases">
        <title>Hoeflea sp. G2-23, isolated from marine algae.</title>
        <authorList>
            <person name="Kristyanto S."/>
            <person name="Kim J.M."/>
            <person name="Jeon C.O."/>
        </authorList>
    </citation>
    <scope>NUCLEOTIDE SEQUENCE</scope>
    <source>
        <strain evidence="2">G2-23</strain>
    </source>
</reference>
<name>A0ABT3ZBX5_9HYPH</name>
<dbReference type="Proteomes" id="UP001073227">
    <property type="component" value="Unassembled WGS sequence"/>
</dbReference>
<protein>
    <submittedName>
        <fullName evidence="2">Uncharacterized protein</fullName>
    </submittedName>
</protein>
<evidence type="ECO:0000313" key="2">
    <source>
        <dbReference type="EMBL" id="MCY0149307.1"/>
    </source>
</evidence>
<evidence type="ECO:0000313" key="4">
    <source>
        <dbReference type="Proteomes" id="UP001073227"/>
    </source>
</evidence>
<dbReference type="EMBL" id="JAOVZR010000001">
    <property type="protein sequence ID" value="MCY0149307.1"/>
    <property type="molecule type" value="Genomic_DNA"/>
</dbReference>
<comment type="caution">
    <text evidence="2">The sequence shown here is derived from an EMBL/GenBank/DDBJ whole genome shotgun (WGS) entry which is preliminary data.</text>
</comment>
<organism evidence="2 4">
    <name type="scientific">Hoeflea algicola</name>
    <dbReference type="NCBI Taxonomy" id="2983763"/>
    <lineage>
        <taxon>Bacteria</taxon>
        <taxon>Pseudomonadati</taxon>
        <taxon>Pseudomonadota</taxon>
        <taxon>Alphaproteobacteria</taxon>
        <taxon>Hyphomicrobiales</taxon>
        <taxon>Rhizobiaceae</taxon>
        <taxon>Hoeflea</taxon>
    </lineage>
</organism>
<evidence type="ECO:0000313" key="3">
    <source>
        <dbReference type="EMBL" id="MCY0150612.1"/>
    </source>
</evidence>
<dbReference type="EMBL" id="JAOVZR010000002">
    <property type="protein sequence ID" value="MCY0150612.1"/>
    <property type="molecule type" value="Genomic_DNA"/>
</dbReference>
<keyword evidence="1" id="KW-0732">Signal</keyword>
<feature type="chain" id="PRO_5045032302" evidence="1">
    <location>
        <begin position="29"/>
        <end position="142"/>
    </location>
</feature>
<dbReference type="RefSeq" id="WP_267654801.1">
    <property type="nucleotide sequence ID" value="NZ_JAOVZR010000001.1"/>
</dbReference>
<proteinExistence type="predicted"/>
<feature type="signal peptide" evidence="1">
    <location>
        <begin position="1"/>
        <end position="28"/>
    </location>
</feature>
<gene>
    <name evidence="2" type="ORF">OEG84_16715</name>
    <name evidence="3" type="ORF">OEG84_23630</name>
</gene>
<evidence type="ECO:0000256" key="1">
    <source>
        <dbReference type="SAM" id="SignalP"/>
    </source>
</evidence>
<keyword evidence="4" id="KW-1185">Reference proteome</keyword>